<organism evidence="3 4">
    <name type="scientific">Paraconexibacter algicola</name>
    <dbReference type="NCBI Taxonomy" id="2133960"/>
    <lineage>
        <taxon>Bacteria</taxon>
        <taxon>Bacillati</taxon>
        <taxon>Actinomycetota</taxon>
        <taxon>Thermoleophilia</taxon>
        <taxon>Solirubrobacterales</taxon>
        <taxon>Paraconexibacteraceae</taxon>
        <taxon>Paraconexibacter</taxon>
    </lineage>
</organism>
<sequence length="338" mass="35498">MPARRVLAVLLAALSGTAVAACGSDDDGGGDRAPRGPASATLRAELAKATNVDVSRFPQADGRTLRELADGLDGTGTTVGLATTIFPTPKPRLAFGVIDGENAFVYAPTVVYLARSENAKAIGPFPAPADLLVTDPPFRSRQAASEKDPFAAVYTAQVQAAQPGAYRVLVVSEVNGDLVGAPSQIEVIDPAKDPVVAPGEKAPAVETDTVASAGGDVASIDTRIPPSDLHDESLKDVLGKRPVALLFATPQLCQSRVCGPVVDIELQLKAKYGDRMAFIHQEVYVDNDLSKGLRPPLEAFGLPTEPWLFTIRRDGTVAARLEGSFGFRSFETAIRAAL</sequence>
<dbReference type="PROSITE" id="PS51257">
    <property type="entry name" value="PROKAR_LIPOPROTEIN"/>
    <property type="match status" value="1"/>
</dbReference>
<evidence type="ECO:0000313" key="3">
    <source>
        <dbReference type="EMBL" id="PTL55022.1"/>
    </source>
</evidence>
<gene>
    <name evidence="3" type="ORF">C7Y72_20850</name>
</gene>
<keyword evidence="1" id="KW-0732">Signal</keyword>
<comment type="caution">
    <text evidence="3">The sequence shown here is derived from an EMBL/GenBank/DDBJ whole genome shotgun (WGS) entry which is preliminary data.</text>
</comment>
<evidence type="ECO:0000313" key="4">
    <source>
        <dbReference type="Proteomes" id="UP000240739"/>
    </source>
</evidence>
<dbReference type="AlphaFoldDB" id="A0A2T4UCU0"/>
<name>A0A2T4UCU0_9ACTN</name>
<dbReference type="RefSeq" id="WP_107571123.1">
    <property type="nucleotide sequence ID" value="NZ_PYYB01000004.1"/>
</dbReference>
<evidence type="ECO:0000256" key="1">
    <source>
        <dbReference type="SAM" id="SignalP"/>
    </source>
</evidence>
<keyword evidence="4" id="KW-1185">Reference proteome</keyword>
<feature type="chain" id="PRO_5015661496" description="Thioredoxin domain-containing protein" evidence="1">
    <location>
        <begin position="21"/>
        <end position="338"/>
    </location>
</feature>
<dbReference type="EMBL" id="PYYB01000004">
    <property type="protein sequence ID" value="PTL55022.1"/>
    <property type="molecule type" value="Genomic_DNA"/>
</dbReference>
<dbReference type="InterPro" id="IPR013766">
    <property type="entry name" value="Thioredoxin_domain"/>
</dbReference>
<protein>
    <recommendedName>
        <fullName evidence="2">Thioredoxin domain-containing protein</fullName>
    </recommendedName>
</protein>
<accession>A0A2T4UCU0</accession>
<dbReference type="OrthoDB" id="5178197at2"/>
<reference evidence="3 4" key="1">
    <citation type="submission" date="2018-03" db="EMBL/GenBank/DDBJ databases">
        <title>Aquarubrobacter algicola gen. nov., sp. nov., a novel actinobacterium isolated from shallow eutrophic lake during the end of cyanobacterial harmful algal blooms.</title>
        <authorList>
            <person name="Chun S.J."/>
        </authorList>
    </citation>
    <scope>NUCLEOTIDE SEQUENCE [LARGE SCALE GENOMIC DNA]</scope>
    <source>
        <strain evidence="3 4">Seoho-28</strain>
    </source>
</reference>
<feature type="domain" description="Thioredoxin" evidence="2">
    <location>
        <begin position="196"/>
        <end position="338"/>
    </location>
</feature>
<feature type="signal peptide" evidence="1">
    <location>
        <begin position="1"/>
        <end position="20"/>
    </location>
</feature>
<dbReference type="Proteomes" id="UP000240739">
    <property type="component" value="Unassembled WGS sequence"/>
</dbReference>
<evidence type="ECO:0000259" key="2">
    <source>
        <dbReference type="PROSITE" id="PS51352"/>
    </source>
</evidence>
<proteinExistence type="predicted"/>
<dbReference type="PROSITE" id="PS51352">
    <property type="entry name" value="THIOREDOXIN_2"/>
    <property type="match status" value="1"/>
</dbReference>